<evidence type="ECO:0000313" key="3">
    <source>
        <dbReference type="Proteomes" id="UP000824105"/>
    </source>
</evidence>
<keyword evidence="1" id="KW-0812">Transmembrane</keyword>
<feature type="transmembrane region" description="Helical" evidence="1">
    <location>
        <begin position="126"/>
        <end position="148"/>
    </location>
</feature>
<feature type="transmembrane region" description="Helical" evidence="1">
    <location>
        <begin position="87"/>
        <end position="106"/>
    </location>
</feature>
<protein>
    <submittedName>
        <fullName evidence="2">Sigma-E processing peptidase SpoIIGA</fullName>
    </submittedName>
</protein>
<dbReference type="Proteomes" id="UP000824105">
    <property type="component" value="Unassembled WGS sequence"/>
</dbReference>
<name>A0A9D2FKQ5_9FIRM</name>
<reference evidence="2" key="2">
    <citation type="submission" date="2021-04" db="EMBL/GenBank/DDBJ databases">
        <authorList>
            <person name="Gilroy R."/>
        </authorList>
    </citation>
    <scope>NUCLEOTIDE SEQUENCE</scope>
    <source>
        <strain evidence="2">CHK188-11489</strain>
    </source>
</reference>
<keyword evidence="1" id="KW-1133">Transmembrane helix</keyword>
<evidence type="ECO:0000256" key="1">
    <source>
        <dbReference type="SAM" id="Phobius"/>
    </source>
</evidence>
<evidence type="ECO:0000313" key="2">
    <source>
        <dbReference type="EMBL" id="HIZ62306.1"/>
    </source>
</evidence>
<gene>
    <name evidence="2" type="ORF">H9724_06010</name>
</gene>
<dbReference type="GO" id="GO:0030436">
    <property type="term" value="P:asexual sporulation"/>
    <property type="evidence" value="ECO:0007669"/>
    <property type="project" value="InterPro"/>
</dbReference>
<feature type="transmembrane region" description="Helical" evidence="1">
    <location>
        <begin position="6"/>
        <end position="25"/>
    </location>
</feature>
<proteinExistence type="predicted"/>
<comment type="caution">
    <text evidence="2">The sequence shown here is derived from an EMBL/GenBank/DDBJ whole genome shotgun (WGS) entry which is preliminary data.</text>
</comment>
<dbReference type="GO" id="GO:0004190">
    <property type="term" value="F:aspartic-type endopeptidase activity"/>
    <property type="evidence" value="ECO:0007669"/>
    <property type="project" value="InterPro"/>
</dbReference>
<reference evidence="2" key="1">
    <citation type="journal article" date="2021" name="PeerJ">
        <title>Extensive microbial diversity within the chicken gut microbiome revealed by metagenomics and culture.</title>
        <authorList>
            <person name="Gilroy R."/>
            <person name="Ravi A."/>
            <person name="Getino M."/>
            <person name="Pursley I."/>
            <person name="Horton D.L."/>
            <person name="Alikhan N.F."/>
            <person name="Baker D."/>
            <person name="Gharbi K."/>
            <person name="Hall N."/>
            <person name="Watson M."/>
            <person name="Adriaenssens E.M."/>
            <person name="Foster-Nyarko E."/>
            <person name="Jarju S."/>
            <person name="Secka A."/>
            <person name="Antonio M."/>
            <person name="Oren A."/>
            <person name="Chaudhuri R.R."/>
            <person name="La Ragione R."/>
            <person name="Hildebrand F."/>
            <person name="Pallen M.J."/>
        </authorList>
    </citation>
    <scope>NUCLEOTIDE SEQUENCE</scope>
    <source>
        <strain evidence="2">CHK188-11489</strain>
    </source>
</reference>
<organism evidence="2 3">
    <name type="scientific">Candidatus Gemmiger avistercoris</name>
    <dbReference type="NCBI Taxonomy" id="2838606"/>
    <lineage>
        <taxon>Bacteria</taxon>
        <taxon>Bacillati</taxon>
        <taxon>Bacillota</taxon>
        <taxon>Clostridia</taxon>
        <taxon>Eubacteriales</taxon>
        <taxon>Gemmiger</taxon>
    </lineage>
</organism>
<dbReference type="EMBL" id="DXBF01000054">
    <property type="protein sequence ID" value="HIZ62306.1"/>
    <property type="molecule type" value="Genomic_DNA"/>
</dbReference>
<dbReference type="Pfam" id="PF03419">
    <property type="entry name" value="Peptidase_U4"/>
    <property type="match status" value="1"/>
</dbReference>
<feature type="transmembrane region" description="Helical" evidence="1">
    <location>
        <begin position="56"/>
        <end position="75"/>
    </location>
</feature>
<dbReference type="GO" id="GO:0006508">
    <property type="term" value="P:proteolysis"/>
    <property type="evidence" value="ECO:0007669"/>
    <property type="project" value="InterPro"/>
</dbReference>
<sequence length="286" mass="30076">MIYLDVLLLVNFLTAYFLLLAAGLLSGQRAGGGRMLLGSAMAALSSLILFAPEQPFLIQLAYKAGTALLIVAAAFGCRNKRRFATAVCWYAAFNIALAGLVMLVILNTGTRALQTGNLTVYLRVSPLLMVVLSGAGCLAAELGMRLLAGGKALRQSVGLEVELAGVPVHLRAALDTGCHLTDPITCLPVLVVSFPDAAARIPQPVSDYLKAWFDGRAPEQPPEGMKLRLIPCKTAAQSGLLPGFAVGNIGLITAQGVLGLGRTAVAFAPQSFGSERYEALYGQDFL</sequence>
<keyword evidence="1" id="KW-0472">Membrane</keyword>
<dbReference type="InterPro" id="IPR005081">
    <property type="entry name" value="SpoIIGA"/>
</dbReference>
<dbReference type="AlphaFoldDB" id="A0A9D2FKQ5"/>
<accession>A0A9D2FKQ5</accession>